<feature type="non-terminal residue" evidence="3">
    <location>
        <position position="1"/>
    </location>
</feature>
<protein>
    <submittedName>
        <fullName evidence="3">Uncharacterized protein</fullName>
    </submittedName>
</protein>
<reference evidence="3 4" key="1">
    <citation type="submission" date="2016-05" db="EMBL/GenBank/DDBJ databases">
        <title>A degradative enzymes factory behind the ericoid mycorrhizal symbiosis.</title>
        <authorList>
            <consortium name="DOE Joint Genome Institute"/>
            <person name="Martino E."/>
            <person name="Morin E."/>
            <person name="Grelet G."/>
            <person name="Kuo A."/>
            <person name="Kohler A."/>
            <person name="Daghino S."/>
            <person name="Barry K."/>
            <person name="Choi C."/>
            <person name="Cichocki N."/>
            <person name="Clum A."/>
            <person name="Copeland A."/>
            <person name="Hainaut M."/>
            <person name="Haridas S."/>
            <person name="Labutti K."/>
            <person name="Lindquist E."/>
            <person name="Lipzen A."/>
            <person name="Khouja H.-R."/>
            <person name="Murat C."/>
            <person name="Ohm R."/>
            <person name="Olson A."/>
            <person name="Spatafora J."/>
            <person name="Veneault-Fourrey C."/>
            <person name="Henrissat B."/>
            <person name="Grigoriev I."/>
            <person name="Martin F."/>
            <person name="Perotto S."/>
        </authorList>
    </citation>
    <scope>NUCLEOTIDE SEQUENCE [LARGE SCALE GENOMIC DNA]</scope>
    <source>
        <strain evidence="3 4">UAMH 7357</strain>
    </source>
</reference>
<dbReference type="STRING" id="1745343.A0A2J6PP24"/>
<dbReference type="InterPro" id="IPR021765">
    <property type="entry name" value="UstYa-like"/>
</dbReference>
<dbReference type="AlphaFoldDB" id="A0A2J6PP24"/>
<evidence type="ECO:0000313" key="3">
    <source>
        <dbReference type="EMBL" id="PMD15656.1"/>
    </source>
</evidence>
<gene>
    <name evidence="3" type="ORF">NA56DRAFT_535036</name>
</gene>
<dbReference type="PANTHER" id="PTHR33365:SF4">
    <property type="entry name" value="CYCLOCHLOROTINE BIOSYNTHESIS PROTEIN O"/>
    <property type="match status" value="1"/>
</dbReference>
<dbReference type="EMBL" id="KZ613512">
    <property type="protein sequence ID" value="PMD15656.1"/>
    <property type="molecule type" value="Genomic_DNA"/>
</dbReference>
<organism evidence="3 4">
    <name type="scientific">Hyaloscypha hepaticicola</name>
    <dbReference type="NCBI Taxonomy" id="2082293"/>
    <lineage>
        <taxon>Eukaryota</taxon>
        <taxon>Fungi</taxon>
        <taxon>Dikarya</taxon>
        <taxon>Ascomycota</taxon>
        <taxon>Pezizomycotina</taxon>
        <taxon>Leotiomycetes</taxon>
        <taxon>Helotiales</taxon>
        <taxon>Hyaloscyphaceae</taxon>
        <taxon>Hyaloscypha</taxon>
    </lineage>
</organism>
<proteinExistence type="inferred from homology"/>
<evidence type="ECO:0000256" key="2">
    <source>
        <dbReference type="ARBA" id="ARBA00035112"/>
    </source>
</evidence>
<comment type="similarity">
    <text evidence="2">Belongs to the ustYa family.</text>
</comment>
<evidence type="ECO:0000313" key="4">
    <source>
        <dbReference type="Proteomes" id="UP000235672"/>
    </source>
</evidence>
<keyword evidence="4" id="KW-1185">Reference proteome</keyword>
<evidence type="ECO:0000256" key="1">
    <source>
        <dbReference type="ARBA" id="ARBA00004685"/>
    </source>
</evidence>
<dbReference type="Proteomes" id="UP000235672">
    <property type="component" value="Unassembled WGS sequence"/>
</dbReference>
<comment type="pathway">
    <text evidence="1">Mycotoxin biosynthesis.</text>
</comment>
<dbReference type="OrthoDB" id="3687641at2759"/>
<sequence length="55" mass="6697">DHCINRILQMLMCSIDFTPIPILFYKGIDRDFVDSDQVHTCRDWAQLRSWIHERF</sequence>
<dbReference type="GO" id="GO:0043386">
    <property type="term" value="P:mycotoxin biosynthetic process"/>
    <property type="evidence" value="ECO:0007669"/>
    <property type="project" value="InterPro"/>
</dbReference>
<dbReference type="Pfam" id="PF11807">
    <property type="entry name" value="UstYa"/>
    <property type="match status" value="1"/>
</dbReference>
<accession>A0A2J6PP24</accession>
<dbReference type="PANTHER" id="PTHR33365">
    <property type="entry name" value="YALI0B05434P"/>
    <property type="match status" value="1"/>
</dbReference>
<feature type="non-terminal residue" evidence="3">
    <location>
        <position position="55"/>
    </location>
</feature>
<name>A0A2J6PP24_9HELO</name>